<comment type="similarity">
    <text evidence="1 10">Belongs to the FliM family.</text>
</comment>
<comment type="function">
    <text evidence="9 10">FliM is one of three proteins (FliG, FliN, FliM) that forms the rotor-mounted switch complex (C ring), located at the base of the basal body. This complex interacts with the CheY and CheZ chemotaxis proteins, in addition to contacting components of the motor that determine the direction of flagellar rotation.</text>
</comment>
<evidence type="ECO:0000256" key="3">
    <source>
        <dbReference type="ARBA" id="ARBA00022475"/>
    </source>
</evidence>
<keyword evidence="8 10" id="KW-0975">Bacterial flagellum</keyword>
<comment type="subcellular location">
    <subcellularLocation>
        <location evidence="10">Cell inner membrane</location>
        <topology evidence="10">Peripheral membrane protein</topology>
    </subcellularLocation>
    <subcellularLocation>
        <location evidence="10">Bacterial flagellum basal body</location>
    </subcellularLocation>
</comment>
<dbReference type="GO" id="GO:0071978">
    <property type="term" value="P:bacterial-type flagellum-dependent swarming motility"/>
    <property type="evidence" value="ECO:0007669"/>
    <property type="project" value="TreeGrafter"/>
</dbReference>
<organism evidence="12 13">
    <name type="scientific">Parendozoicomonas haliclonae</name>
    <dbReference type="NCBI Taxonomy" id="1960125"/>
    <lineage>
        <taxon>Bacteria</taxon>
        <taxon>Pseudomonadati</taxon>
        <taxon>Pseudomonadota</taxon>
        <taxon>Gammaproteobacteria</taxon>
        <taxon>Oceanospirillales</taxon>
        <taxon>Endozoicomonadaceae</taxon>
        <taxon>Parendozoicomonas</taxon>
    </lineage>
</organism>
<dbReference type="PANTHER" id="PTHR30034">
    <property type="entry name" value="FLAGELLAR MOTOR SWITCH PROTEIN FLIM"/>
    <property type="match status" value="1"/>
</dbReference>
<dbReference type="Pfam" id="PF02154">
    <property type="entry name" value="FliM"/>
    <property type="match status" value="1"/>
</dbReference>
<evidence type="ECO:0000256" key="7">
    <source>
        <dbReference type="ARBA" id="ARBA00023136"/>
    </source>
</evidence>
<dbReference type="SUPFAM" id="SSF101801">
    <property type="entry name" value="Surface presentation of antigens (SPOA)"/>
    <property type="match status" value="1"/>
</dbReference>
<proteinExistence type="inferred from homology"/>
<dbReference type="CDD" id="cd17908">
    <property type="entry name" value="FliM"/>
    <property type="match status" value="1"/>
</dbReference>
<evidence type="ECO:0000256" key="2">
    <source>
        <dbReference type="ARBA" id="ARBA00021898"/>
    </source>
</evidence>
<feature type="domain" description="Flagellar motor switch protein FliN-like C-terminal" evidence="11">
    <location>
        <begin position="262"/>
        <end position="327"/>
    </location>
</feature>
<dbReference type="PANTHER" id="PTHR30034:SF3">
    <property type="entry name" value="FLAGELLAR MOTOR SWITCH PROTEIN FLIM"/>
    <property type="match status" value="1"/>
</dbReference>
<dbReference type="GO" id="GO:0050918">
    <property type="term" value="P:positive chemotaxis"/>
    <property type="evidence" value="ECO:0007669"/>
    <property type="project" value="TreeGrafter"/>
</dbReference>
<dbReference type="InterPro" id="IPR028976">
    <property type="entry name" value="CheC-like_sf"/>
</dbReference>
<dbReference type="PRINTS" id="PR00955">
    <property type="entry name" value="FLGMOTORFLIM"/>
</dbReference>
<dbReference type="Gene3D" id="3.40.1550.10">
    <property type="entry name" value="CheC-like"/>
    <property type="match status" value="1"/>
</dbReference>
<evidence type="ECO:0000256" key="8">
    <source>
        <dbReference type="ARBA" id="ARBA00023143"/>
    </source>
</evidence>
<reference evidence="12 13" key="1">
    <citation type="submission" date="2017-03" db="EMBL/GenBank/DDBJ databases">
        <authorList>
            <person name="Afonso C.L."/>
            <person name="Miller P.J."/>
            <person name="Scott M.A."/>
            <person name="Spackman E."/>
            <person name="Goraichik I."/>
            <person name="Dimitrov K.M."/>
            <person name="Suarez D.L."/>
            <person name="Swayne D.E."/>
        </authorList>
    </citation>
    <scope>NUCLEOTIDE SEQUENCE [LARGE SCALE GENOMIC DNA]</scope>
    <source>
        <strain evidence="12">SB41UT1</strain>
    </source>
</reference>
<keyword evidence="12" id="KW-0969">Cilium</keyword>
<dbReference type="Proteomes" id="UP000196573">
    <property type="component" value="Unassembled WGS sequence"/>
</dbReference>
<keyword evidence="4 10" id="KW-0145">Chemotaxis</keyword>
<dbReference type="PIRSF" id="PIRSF002888">
    <property type="entry name" value="FliM"/>
    <property type="match status" value="1"/>
</dbReference>
<keyword evidence="7 10" id="KW-0472">Membrane</keyword>
<sequence length="350" mass="39517">MENESSNNSVEGKLADRNVSVTSERLEALLNKSRKNERIHVGEQFDGLQRFDLTNPDYKIHDLVPTLSVLYKRFAQLLKFSLYNQFRNNPEVEFTGVDSVKFVKFDTESPDNSLHIFKVNSLKSVGFVTVSNQLIGALIDLFFGGSGKTEIDAAREMSTTEKRMLNKFLNAAMENLQETWESILPFDVELQTDQSTPISTLFTNDTELLLVSRFKISMADTEGTLEIVLPYKSLEPIRERIQAYRHTDQDPHWENNLRGNVLMAPVEISATMCQVDLMLKDILGLKSGDIIQTNIPGQVTVKVSGLPCLKATVCTIDDSLALKIVRRLKPGSHERSYKSKSPLHFDGEQN</sequence>
<dbReference type="Gene3D" id="2.30.330.10">
    <property type="entry name" value="SpoA-like"/>
    <property type="match status" value="1"/>
</dbReference>
<dbReference type="GO" id="GO:0009425">
    <property type="term" value="C:bacterial-type flagellum basal body"/>
    <property type="evidence" value="ECO:0007669"/>
    <property type="project" value="UniProtKB-SubCell"/>
</dbReference>
<dbReference type="OrthoDB" id="9806941at2"/>
<gene>
    <name evidence="12" type="primary">fliM</name>
    <name evidence="12" type="ORF">EHSB41UT_01112</name>
</gene>
<dbReference type="Pfam" id="PF01052">
    <property type="entry name" value="FliMN_C"/>
    <property type="match status" value="1"/>
</dbReference>
<keyword evidence="12" id="KW-0282">Flagellum</keyword>
<dbReference type="AlphaFoldDB" id="A0A1X7AGU7"/>
<keyword evidence="5 10" id="KW-0997">Cell inner membrane</keyword>
<dbReference type="SUPFAM" id="SSF103039">
    <property type="entry name" value="CheC-like"/>
    <property type="match status" value="1"/>
</dbReference>
<protein>
    <recommendedName>
        <fullName evidence="2 10">Flagellar motor switch protein FliM</fullName>
    </recommendedName>
</protein>
<evidence type="ECO:0000256" key="5">
    <source>
        <dbReference type="ARBA" id="ARBA00022519"/>
    </source>
</evidence>
<dbReference type="InterPro" id="IPR001689">
    <property type="entry name" value="Flag_FliM"/>
</dbReference>
<dbReference type="InterPro" id="IPR036429">
    <property type="entry name" value="SpoA-like_sf"/>
</dbReference>
<dbReference type="RefSeq" id="WP_133060410.1">
    <property type="nucleotide sequence ID" value="NZ_CBCSCN010000001.1"/>
</dbReference>
<accession>A0A1X7AGU7</accession>
<keyword evidence="13" id="KW-1185">Reference proteome</keyword>
<evidence type="ECO:0000256" key="4">
    <source>
        <dbReference type="ARBA" id="ARBA00022500"/>
    </source>
</evidence>
<evidence type="ECO:0000256" key="9">
    <source>
        <dbReference type="ARBA" id="ARBA00025044"/>
    </source>
</evidence>
<keyword evidence="12" id="KW-0966">Cell projection</keyword>
<evidence type="ECO:0000313" key="12">
    <source>
        <dbReference type="EMBL" id="SMA39936.1"/>
    </source>
</evidence>
<evidence type="ECO:0000313" key="13">
    <source>
        <dbReference type="Proteomes" id="UP000196573"/>
    </source>
</evidence>
<evidence type="ECO:0000259" key="11">
    <source>
        <dbReference type="Pfam" id="PF01052"/>
    </source>
</evidence>
<name>A0A1X7AGU7_9GAMM</name>
<dbReference type="InterPro" id="IPR001543">
    <property type="entry name" value="FliN-like_C"/>
</dbReference>
<keyword evidence="6 10" id="KW-0283">Flagellar rotation</keyword>
<dbReference type="GO" id="GO:0003774">
    <property type="term" value="F:cytoskeletal motor activity"/>
    <property type="evidence" value="ECO:0007669"/>
    <property type="project" value="InterPro"/>
</dbReference>
<evidence type="ECO:0000256" key="10">
    <source>
        <dbReference type="PIRNR" id="PIRNR002888"/>
    </source>
</evidence>
<evidence type="ECO:0000256" key="1">
    <source>
        <dbReference type="ARBA" id="ARBA00011049"/>
    </source>
</evidence>
<dbReference type="GO" id="GO:0005886">
    <property type="term" value="C:plasma membrane"/>
    <property type="evidence" value="ECO:0007669"/>
    <property type="project" value="UniProtKB-SubCell"/>
</dbReference>
<dbReference type="EMBL" id="FWPT01000002">
    <property type="protein sequence ID" value="SMA39936.1"/>
    <property type="molecule type" value="Genomic_DNA"/>
</dbReference>
<evidence type="ECO:0000256" key="6">
    <source>
        <dbReference type="ARBA" id="ARBA00022779"/>
    </source>
</evidence>
<keyword evidence="3 10" id="KW-1003">Cell membrane</keyword>